<comment type="subcellular location">
    <subcellularLocation>
        <location evidence="1">Cytoplasm</location>
    </subcellularLocation>
</comment>
<dbReference type="Pfam" id="PF00589">
    <property type="entry name" value="Phage_integrase"/>
    <property type="match status" value="1"/>
</dbReference>
<keyword evidence="4" id="KW-0159">Chromosome partition</keyword>
<evidence type="ECO:0000313" key="12">
    <source>
        <dbReference type="EMBL" id="MBS4195771.1"/>
    </source>
</evidence>
<evidence type="ECO:0000256" key="2">
    <source>
        <dbReference type="ARBA" id="ARBA00022490"/>
    </source>
</evidence>
<dbReference type="InterPro" id="IPR010998">
    <property type="entry name" value="Integrase_recombinase_N"/>
</dbReference>
<evidence type="ECO:0000256" key="6">
    <source>
        <dbReference type="ARBA" id="ARBA00023125"/>
    </source>
</evidence>
<proteinExistence type="predicted"/>
<dbReference type="GO" id="GO:0007059">
    <property type="term" value="P:chromosome segregation"/>
    <property type="evidence" value="ECO:0007669"/>
    <property type="project" value="UniProtKB-KW"/>
</dbReference>
<dbReference type="Pfam" id="PF13495">
    <property type="entry name" value="Phage_int_SAM_4"/>
    <property type="match status" value="1"/>
</dbReference>
<dbReference type="Proteomes" id="UP000681414">
    <property type="component" value="Unassembled WGS sequence"/>
</dbReference>
<evidence type="ECO:0000313" key="13">
    <source>
        <dbReference type="Proteomes" id="UP000681414"/>
    </source>
</evidence>
<accession>A0A942YIW2</accession>
<keyword evidence="6 9" id="KW-0238">DNA-binding</keyword>
<name>A0A942YIW2_9BACI</name>
<dbReference type="CDD" id="cd00397">
    <property type="entry name" value="DNA_BRE_C"/>
    <property type="match status" value="1"/>
</dbReference>
<evidence type="ECO:0000256" key="3">
    <source>
        <dbReference type="ARBA" id="ARBA00022618"/>
    </source>
</evidence>
<evidence type="ECO:0000256" key="4">
    <source>
        <dbReference type="ARBA" id="ARBA00022829"/>
    </source>
</evidence>
<dbReference type="GO" id="GO:0015074">
    <property type="term" value="P:DNA integration"/>
    <property type="evidence" value="ECO:0007669"/>
    <property type="project" value="UniProtKB-KW"/>
</dbReference>
<dbReference type="PANTHER" id="PTHR30349:SF77">
    <property type="entry name" value="TYROSINE RECOMBINASE XERC"/>
    <property type="match status" value="1"/>
</dbReference>
<evidence type="ECO:0000259" key="11">
    <source>
        <dbReference type="PROSITE" id="PS51900"/>
    </source>
</evidence>
<evidence type="ECO:0000256" key="9">
    <source>
        <dbReference type="PROSITE-ProRule" id="PRU01248"/>
    </source>
</evidence>
<keyword evidence="13" id="KW-1185">Reference proteome</keyword>
<dbReference type="InterPro" id="IPR050090">
    <property type="entry name" value="Tyrosine_recombinase_XerCD"/>
</dbReference>
<dbReference type="PROSITE" id="PS51900">
    <property type="entry name" value="CB"/>
    <property type="match status" value="1"/>
</dbReference>
<dbReference type="PROSITE" id="PS51898">
    <property type="entry name" value="TYR_RECOMBINASE"/>
    <property type="match status" value="1"/>
</dbReference>
<keyword evidence="7" id="KW-0233">DNA recombination</keyword>
<dbReference type="InterPro" id="IPR013762">
    <property type="entry name" value="Integrase-like_cat_sf"/>
</dbReference>
<evidence type="ECO:0000256" key="5">
    <source>
        <dbReference type="ARBA" id="ARBA00022908"/>
    </source>
</evidence>
<dbReference type="GO" id="GO:0051301">
    <property type="term" value="P:cell division"/>
    <property type="evidence" value="ECO:0007669"/>
    <property type="project" value="UniProtKB-KW"/>
</dbReference>
<reference evidence="12 13" key="1">
    <citation type="submission" date="2021-05" db="EMBL/GenBank/DDBJ databases">
        <title>Novel Bacillus species.</title>
        <authorList>
            <person name="Liu G."/>
        </authorList>
    </citation>
    <scope>NUCLEOTIDE SEQUENCE [LARGE SCALE GENOMIC DNA]</scope>
    <source>
        <strain evidence="13">FJAT-49780</strain>
    </source>
</reference>
<gene>
    <name evidence="12" type="ORF">KHA97_11950</name>
</gene>
<keyword evidence="5" id="KW-0229">DNA integration</keyword>
<dbReference type="InterPro" id="IPR011010">
    <property type="entry name" value="DNA_brk_join_enz"/>
</dbReference>
<keyword evidence="2" id="KW-0963">Cytoplasm</keyword>
<dbReference type="GO" id="GO:0005737">
    <property type="term" value="C:cytoplasm"/>
    <property type="evidence" value="ECO:0007669"/>
    <property type="project" value="UniProtKB-SubCell"/>
</dbReference>
<keyword evidence="8" id="KW-0131">Cell cycle</keyword>
<evidence type="ECO:0000256" key="7">
    <source>
        <dbReference type="ARBA" id="ARBA00023172"/>
    </source>
</evidence>
<protein>
    <submittedName>
        <fullName evidence="12">Tyrosine-type recombinase/integrase</fullName>
    </submittedName>
</protein>
<dbReference type="EMBL" id="JAGYPG010000002">
    <property type="protein sequence ID" value="MBS4195771.1"/>
    <property type="molecule type" value="Genomic_DNA"/>
</dbReference>
<organism evidence="12 13">
    <name type="scientific">Lederbergia citri</name>
    <dbReference type="NCBI Taxonomy" id="2833580"/>
    <lineage>
        <taxon>Bacteria</taxon>
        <taxon>Bacillati</taxon>
        <taxon>Bacillota</taxon>
        <taxon>Bacilli</taxon>
        <taxon>Bacillales</taxon>
        <taxon>Bacillaceae</taxon>
        <taxon>Lederbergia</taxon>
    </lineage>
</organism>
<dbReference type="PANTHER" id="PTHR30349">
    <property type="entry name" value="PHAGE INTEGRASE-RELATED"/>
    <property type="match status" value="1"/>
</dbReference>
<feature type="domain" description="Tyr recombinase" evidence="10">
    <location>
        <begin position="102"/>
        <end position="276"/>
    </location>
</feature>
<dbReference type="InterPro" id="IPR044068">
    <property type="entry name" value="CB"/>
</dbReference>
<evidence type="ECO:0000256" key="8">
    <source>
        <dbReference type="ARBA" id="ARBA00023306"/>
    </source>
</evidence>
<evidence type="ECO:0000259" key="10">
    <source>
        <dbReference type="PROSITE" id="PS51898"/>
    </source>
</evidence>
<dbReference type="Gene3D" id="1.10.150.130">
    <property type="match status" value="1"/>
</dbReference>
<dbReference type="InterPro" id="IPR004107">
    <property type="entry name" value="Integrase_SAM-like_N"/>
</dbReference>
<dbReference type="GO" id="GO:0006310">
    <property type="term" value="P:DNA recombination"/>
    <property type="evidence" value="ECO:0007669"/>
    <property type="project" value="UniProtKB-KW"/>
</dbReference>
<sequence>MGLDALFKQFTLDHEFRLEPSTIKTYENAIKQLLEYTEKSLDVITISDIRSWLGHLKEIGYKLSTISVKLSGVKTFFSYCLEEGITLTNPAEKVPFPHIGEKLPRYLTLDQLNRLRQYLDGRLQERAIVEILYATGVRISELCAMKKEDIDWSERIIHIPKGKRKKGRIVLFTWESAEHLKVYLESRTDNLPFLFLGGKWKNRPIYRQQVSEWFAKCSKRLGFKVTPHTLRHTFAAHCAQKGMPLDYIQVLLGHESPEDTHYYAKLYNQARKEMYDDFM</sequence>
<dbReference type="Gene3D" id="1.10.443.10">
    <property type="entry name" value="Intergrase catalytic core"/>
    <property type="match status" value="1"/>
</dbReference>
<dbReference type="GO" id="GO:0003677">
    <property type="term" value="F:DNA binding"/>
    <property type="evidence" value="ECO:0007669"/>
    <property type="project" value="UniProtKB-UniRule"/>
</dbReference>
<dbReference type="AlphaFoldDB" id="A0A942YIW2"/>
<feature type="domain" description="Core-binding (CB)" evidence="11">
    <location>
        <begin position="1"/>
        <end position="81"/>
    </location>
</feature>
<dbReference type="SUPFAM" id="SSF56349">
    <property type="entry name" value="DNA breaking-rejoining enzymes"/>
    <property type="match status" value="1"/>
</dbReference>
<dbReference type="InterPro" id="IPR002104">
    <property type="entry name" value="Integrase_catalytic"/>
</dbReference>
<comment type="caution">
    <text evidence="12">The sequence shown here is derived from an EMBL/GenBank/DDBJ whole genome shotgun (WGS) entry which is preliminary data.</text>
</comment>
<keyword evidence="3" id="KW-0132">Cell division</keyword>
<evidence type="ECO:0000256" key="1">
    <source>
        <dbReference type="ARBA" id="ARBA00004496"/>
    </source>
</evidence>